<keyword evidence="2 10" id="KW-0813">Transport</keyword>
<evidence type="ECO:0000256" key="6">
    <source>
        <dbReference type="ARBA" id="ARBA00023065"/>
    </source>
</evidence>
<dbReference type="PANTHER" id="PTHR30069">
    <property type="entry name" value="TONB-DEPENDENT OUTER MEMBRANE RECEPTOR"/>
    <property type="match status" value="1"/>
</dbReference>
<feature type="signal peptide" evidence="12">
    <location>
        <begin position="1"/>
        <end position="44"/>
    </location>
</feature>
<evidence type="ECO:0000259" key="13">
    <source>
        <dbReference type="Pfam" id="PF00593"/>
    </source>
</evidence>
<evidence type="ECO:0000313" key="16">
    <source>
        <dbReference type="Proteomes" id="UP000566813"/>
    </source>
</evidence>
<dbReference type="InterPro" id="IPR036942">
    <property type="entry name" value="Beta-barrel_TonB_sf"/>
</dbReference>
<dbReference type="EMBL" id="JACLAW010000012">
    <property type="protein sequence ID" value="MBC2666814.1"/>
    <property type="molecule type" value="Genomic_DNA"/>
</dbReference>
<keyword evidence="16" id="KW-1185">Reference proteome</keyword>
<dbReference type="Pfam" id="PF00593">
    <property type="entry name" value="TonB_dep_Rec_b-barrel"/>
    <property type="match status" value="1"/>
</dbReference>
<dbReference type="InterPro" id="IPR039426">
    <property type="entry name" value="TonB-dep_rcpt-like"/>
</dbReference>
<keyword evidence="4 10" id="KW-0812">Transmembrane</keyword>
<dbReference type="Gene3D" id="2.170.130.10">
    <property type="entry name" value="TonB-dependent receptor, plug domain"/>
    <property type="match status" value="1"/>
</dbReference>
<dbReference type="GO" id="GO:0015344">
    <property type="term" value="F:siderophore uptake transmembrane transporter activity"/>
    <property type="evidence" value="ECO:0007669"/>
    <property type="project" value="TreeGrafter"/>
</dbReference>
<sequence length="794" mass="85727">MQRAVSGPALPRRARRRTGWTRPLKTSHIALAFALCLSASPALADEATNLSGSILVVGQKQRPIEIEPRGLAVSLADEQFAAINAFNTEDLMKYAPDFFVRKRYAGDSNGVPGFRGTHSAQSARTLVMVDGFVVSNFLGNSFSYSPKWGVVGPGEVEQFDIVYGPYSSRYVGNSMGGIVNITTREPQETEAFVNVQSFAQPYRQFGTDDTYWGGSVEGGVGLKQKDGPWSLRLTGRHFRNEGQPMMFYGLVQGGAAGPAVTGAVIDPAQQQAASAGTGIAGAPGTTASPIFAAQSPALITQKQGKARLGYDDGAITGELLLAYWNNIDDQHAPDCYLRDASGNPVCGDGQVTLGGINYKAAGANWSRTERDEYLLGGRIAADLGGGWSARAALSTYQIARQKAYTSNGYDSGRTGGAGKLAESGPTGWVTGDLTAERKGGIGDIALGATASFYRVDTLNTTLANWTSDAGKAFSSETYGKTRILSLWTEGALHLAPSARITAGLRFDDWRAYDGGLGRLGTTAPNIGLPVFNSYAGRHETALNPTLSGQVDLGGTLIQLSLAMATRFPTVGELFQGSLNGDGTFNADSFDPALRAERSKDANLLIGREFGRIKLTGSLFYQRVENTIFQFFGFNQNGVSISNYKNIDLTRQWGLEGIAEARDWPVQGMAIEGNIAWIDSKTLRNPSDPASQGVQFPRIPYWRVNANLRYDFTTRLQGSLGLRYASRPNTDLDGTQRGDTYGFASELFALDARMSWMATRQLRLSAGVDNITNDRAWVYHPYPQRTFLVEAGWRL</sequence>
<accession>A0A7X1FTP9</accession>
<evidence type="ECO:0000256" key="4">
    <source>
        <dbReference type="ARBA" id="ARBA00022692"/>
    </source>
</evidence>
<evidence type="ECO:0000256" key="5">
    <source>
        <dbReference type="ARBA" id="ARBA00022729"/>
    </source>
</evidence>
<feature type="domain" description="TonB-dependent receptor plug" evidence="14">
    <location>
        <begin position="76"/>
        <end position="178"/>
    </location>
</feature>
<dbReference type="AlphaFoldDB" id="A0A7X1FTP9"/>
<reference evidence="15 16" key="1">
    <citation type="submission" date="2020-08" db="EMBL/GenBank/DDBJ databases">
        <title>The genome sequence of type strain Novosphingobium flavum NBRC 111647.</title>
        <authorList>
            <person name="Liu Y."/>
        </authorList>
    </citation>
    <scope>NUCLEOTIDE SEQUENCE [LARGE SCALE GENOMIC DNA]</scope>
    <source>
        <strain evidence="15 16">NBRC 111647</strain>
    </source>
</reference>
<dbReference type="Gene3D" id="2.40.170.20">
    <property type="entry name" value="TonB-dependent receptor, beta-barrel domain"/>
    <property type="match status" value="1"/>
</dbReference>
<comment type="caution">
    <text evidence="15">The sequence shown here is derived from an EMBL/GenBank/DDBJ whole genome shotgun (WGS) entry which is preliminary data.</text>
</comment>
<evidence type="ECO:0000256" key="9">
    <source>
        <dbReference type="ARBA" id="ARBA00023237"/>
    </source>
</evidence>
<evidence type="ECO:0000256" key="10">
    <source>
        <dbReference type="PROSITE-ProRule" id="PRU01360"/>
    </source>
</evidence>
<organism evidence="15 16">
    <name type="scientific">Novosphingobium flavum</name>
    <dbReference type="NCBI Taxonomy" id="1778672"/>
    <lineage>
        <taxon>Bacteria</taxon>
        <taxon>Pseudomonadati</taxon>
        <taxon>Pseudomonadota</taxon>
        <taxon>Alphaproteobacteria</taxon>
        <taxon>Sphingomonadales</taxon>
        <taxon>Sphingomonadaceae</taxon>
        <taxon>Novosphingobium</taxon>
    </lineage>
</organism>
<gene>
    <name evidence="15" type="ORF">H7F51_14950</name>
</gene>
<comment type="similarity">
    <text evidence="10 11">Belongs to the TonB-dependent receptor family.</text>
</comment>
<dbReference type="GO" id="GO:0044718">
    <property type="term" value="P:siderophore transmembrane transport"/>
    <property type="evidence" value="ECO:0007669"/>
    <property type="project" value="TreeGrafter"/>
</dbReference>
<evidence type="ECO:0000256" key="8">
    <source>
        <dbReference type="ARBA" id="ARBA00023136"/>
    </source>
</evidence>
<dbReference type="PROSITE" id="PS52016">
    <property type="entry name" value="TONB_DEPENDENT_REC_3"/>
    <property type="match status" value="1"/>
</dbReference>
<evidence type="ECO:0000313" key="15">
    <source>
        <dbReference type="EMBL" id="MBC2666814.1"/>
    </source>
</evidence>
<proteinExistence type="inferred from homology"/>
<dbReference type="Pfam" id="PF07715">
    <property type="entry name" value="Plug"/>
    <property type="match status" value="1"/>
</dbReference>
<comment type="subcellular location">
    <subcellularLocation>
        <location evidence="1 10">Cell outer membrane</location>
        <topology evidence="1 10">Multi-pass membrane protein</topology>
    </subcellularLocation>
</comment>
<dbReference type="InterPro" id="IPR000531">
    <property type="entry name" value="Beta-barrel_TonB"/>
</dbReference>
<evidence type="ECO:0000256" key="7">
    <source>
        <dbReference type="ARBA" id="ARBA00023077"/>
    </source>
</evidence>
<evidence type="ECO:0000256" key="1">
    <source>
        <dbReference type="ARBA" id="ARBA00004571"/>
    </source>
</evidence>
<keyword evidence="15" id="KW-0675">Receptor</keyword>
<dbReference type="Proteomes" id="UP000566813">
    <property type="component" value="Unassembled WGS sequence"/>
</dbReference>
<name>A0A7X1FTP9_9SPHN</name>
<dbReference type="InterPro" id="IPR037066">
    <property type="entry name" value="Plug_dom_sf"/>
</dbReference>
<keyword evidence="9 10" id="KW-0998">Cell outer membrane</keyword>
<dbReference type="PANTHER" id="PTHR30069:SF53">
    <property type="entry name" value="COLICIN I RECEPTOR-RELATED"/>
    <property type="match status" value="1"/>
</dbReference>
<evidence type="ECO:0000256" key="11">
    <source>
        <dbReference type="RuleBase" id="RU003357"/>
    </source>
</evidence>
<dbReference type="InterPro" id="IPR012910">
    <property type="entry name" value="Plug_dom"/>
</dbReference>
<keyword evidence="3 10" id="KW-1134">Transmembrane beta strand</keyword>
<evidence type="ECO:0000256" key="3">
    <source>
        <dbReference type="ARBA" id="ARBA00022452"/>
    </source>
</evidence>
<dbReference type="SUPFAM" id="SSF56935">
    <property type="entry name" value="Porins"/>
    <property type="match status" value="1"/>
</dbReference>
<evidence type="ECO:0000256" key="2">
    <source>
        <dbReference type="ARBA" id="ARBA00022448"/>
    </source>
</evidence>
<evidence type="ECO:0000256" key="12">
    <source>
        <dbReference type="SAM" id="SignalP"/>
    </source>
</evidence>
<feature type="chain" id="PRO_5030903003" evidence="12">
    <location>
        <begin position="45"/>
        <end position="794"/>
    </location>
</feature>
<keyword evidence="5 12" id="KW-0732">Signal</keyword>
<protein>
    <submittedName>
        <fullName evidence="15">TonB-dependent receptor</fullName>
    </submittedName>
</protein>
<feature type="domain" description="TonB-dependent receptor-like beta-barrel" evidence="13">
    <location>
        <begin position="354"/>
        <end position="770"/>
    </location>
</feature>
<dbReference type="GO" id="GO:0009279">
    <property type="term" value="C:cell outer membrane"/>
    <property type="evidence" value="ECO:0007669"/>
    <property type="project" value="UniProtKB-SubCell"/>
</dbReference>
<keyword evidence="6" id="KW-0406">Ion transport</keyword>
<keyword evidence="8 10" id="KW-0472">Membrane</keyword>
<keyword evidence="7 11" id="KW-0798">TonB box</keyword>
<evidence type="ECO:0000259" key="14">
    <source>
        <dbReference type="Pfam" id="PF07715"/>
    </source>
</evidence>